<organism evidence="1 2">
    <name type="scientific">Chitinophaga pinensis (strain ATCC 43595 / DSM 2588 / LMG 13176 / NBRC 15968 / NCIMB 11800 / UQM 2034)</name>
    <dbReference type="NCBI Taxonomy" id="485918"/>
    <lineage>
        <taxon>Bacteria</taxon>
        <taxon>Pseudomonadati</taxon>
        <taxon>Bacteroidota</taxon>
        <taxon>Chitinophagia</taxon>
        <taxon>Chitinophagales</taxon>
        <taxon>Chitinophagaceae</taxon>
        <taxon>Chitinophaga</taxon>
    </lineage>
</organism>
<proteinExistence type="predicted"/>
<evidence type="ECO:0000313" key="1">
    <source>
        <dbReference type="EMBL" id="ACU60622.1"/>
    </source>
</evidence>
<accession>A0A979GPL7</accession>
<reference evidence="2" key="1">
    <citation type="submission" date="2009-08" db="EMBL/GenBank/DDBJ databases">
        <title>The complete genome of Chitinophaga pinensis DSM 2588.</title>
        <authorList>
            <consortium name="US DOE Joint Genome Institute (JGI-PGF)"/>
            <person name="Lucas S."/>
            <person name="Copeland A."/>
            <person name="Lapidus A."/>
            <person name="Glavina del Rio T."/>
            <person name="Dalin E."/>
            <person name="Tice H."/>
            <person name="Bruce D."/>
            <person name="Goodwin L."/>
            <person name="Pitluck S."/>
            <person name="Kyrpides N."/>
            <person name="Mavromatis K."/>
            <person name="Ivanova N."/>
            <person name="Mikhailova N."/>
            <person name="Sims D."/>
            <person name="Meinche L."/>
            <person name="Brettin T."/>
            <person name="Detter J.C."/>
            <person name="Han C."/>
            <person name="Larimer F."/>
            <person name="Land M."/>
            <person name="Hauser L."/>
            <person name="Markowitz V."/>
            <person name="Cheng J.-F."/>
            <person name="Hugenholtz P."/>
            <person name="Woyke T."/>
            <person name="Wu D."/>
            <person name="Spring S."/>
            <person name="Klenk H.-P."/>
            <person name="Eisen J.A."/>
        </authorList>
    </citation>
    <scope>NUCLEOTIDE SEQUENCE [LARGE SCALE GENOMIC DNA]</scope>
    <source>
        <strain evidence="2">ATCC 43595 / DSM 2588 / LMG 13176 / NBRC 15968 / NCIMB 11800 / UQM 2034</strain>
    </source>
</reference>
<dbReference type="OrthoDB" id="770928at2"/>
<name>A0A979GPL7_CHIPD</name>
<dbReference type="AlphaFoldDB" id="A0A979GPL7"/>
<dbReference type="Proteomes" id="UP000002215">
    <property type="component" value="Chromosome"/>
</dbReference>
<evidence type="ECO:0000313" key="2">
    <source>
        <dbReference type="Proteomes" id="UP000002215"/>
    </source>
</evidence>
<reference evidence="1 2" key="2">
    <citation type="journal article" date="2010" name="Stand. Genomic Sci.">
        <title>Complete genome sequence of Chitinophaga pinensis type strain (UQM 2034).</title>
        <authorList>
            <person name="Glavina Del Rio T."/>
            <person name="Abt B."/>
            <person name="Spring S."/>
            <person name="Lapidus A."/>
            <person name="Nolan M."/>
            <person name="Tice H."/>
            <person name="Copeland A."/>
            <person name="Cheng J.F."/>
            <person name="Chen F."/>
            <person name="Bruce D."/>
            <person name="Goodwin L."/>
            <person name="Pitluck S."/>
            <person name="Ivanova N."/>
            <person name="Mavromatis K."/>
            <person name="Mikhailova N."/>
            <person name="Pati A."/>
            <person name="Chen A."/>
            <person name="Palaniappan K."/>
            <person name="Land M."/>
            <person name="Hauser L."/>
            <person name="Chang Y.J."/>
            <person name="Jeffries C.D."/>
            <person name="Chain P."/>
            <person name="Saunders E."/>
            <person name="Detter J.C."/>
            <person name="Brettin T."/>
            <person name="Rohde M."/>
            <person name="Goker M."/>
            <person name="Bristow J."/>
            <person name="Eisen J.A."/>
            <person name="Markowitz V."/>
            <person name="Hugenholtz P."/>
            <person name="Kyrpides N.C."/>
            <person name="Klenk H.P."/>
            <person name="Lucas S."/>
        </authorList>
    </citation>
    <scope>NUCLEOTIDE SEQUENCE [LARGE SCALE GENOMIC DNA]</scope>
    <source>
        <strain evidence="2">ATCC 43595 / DSM 2588 / LMG 13176 / NBRC 15968 / NCIMB 11800 / UQM 2034</strain>
    </source>
</reference>
<gene>
    <name evidence="1" type="ordered locus">Cpin_3155</name>
</gene>
<dbReference type="KEGG" id="cpi:Cpin_3155"/>
<dbReference type="EMBL" id="CP001699">
    <property type="protein sequence ID" value="ACU60622.1"/>
    <property type="molecule type" value="Genomic_DNA"/>
</dbReference>
<evidence type="ECO:0008006" key="3">
    <source>
        <dbReference type="Google" id="ProtNLM"/>
    </source>
</evidence>
<protein>
    <recommendedName>
        <fullName evidence="3">HTH domain-containing protein</fullName>
    </recommendedName>
</protein>
<sequence length="87" mass="9900">MTTDILHRVQRIDHLIKIKGTGSAATLAKRLGVCEKSVYLLINLMRDFGAPIKFCNARKTFYYDIEGAFVISFRPAITHDQTLELQD</sequence>